<keyword evidence="1" id="KW-0560">Oxidoreductase</keyword>
<name>A0ABS4E764_9FIRM</name>
<dbReference type="InterPro" id="IPR012116">
    <property type="entry name" value="Gly_reductase_pC_asu"/>
</dbReference>
<dbReference type="GO" id="GO:0030699">
    <property type="term" value="F:glycine reductase activity"/>
    <property type="evidence" value="ECO:0007669"/>
    <property type="project" value="UniProtKB-EC"/>
</dbReference>
<dbReference type="PIRSF" id="PIRSF036593">
    <property type="entry name" value="GrdD"/>
    <property type="match status" value="1"/>
</dbReference>
<evidence type="ECO:0000313" key="2">
    <source>
        <dbReference type="Proteomes" id="UP000767291"/>
    </source>
</evidence>
<dbReference type="EC" id="1.21.4.2" evidence="1"/>
<organism evidence="1 2">
    <name type="scientific">Metaclostridioides mangenotii</name>
    <dbReference type="NCBI Taxonomy" id="1540"/>
    <lineage>
        <taxon>Bacteria</taxon>
        <taxon>Bacillati</taxon>
        <taxon>Bacillota</taxon>
        <taxon>Clostridia</taxon>
        <taxon>Peptostreptococcales</taxon>
        <taxon>Peptostreptococcaceae</taxon>
        <taxon>Metaclostridioides</taxon>
    </lineage>
</organism>
<evidence type="ECO:0000313" key="1">
    <source>
        <dbReference type="EMBL" id="MBP1853779.1"/>
    </source>
</evidence>
<protein>
    <submittedName>
        <fullName evidence="1">Glycine reductase</fullName>
        <ecNumber evidence="1">1.21.4.2</ecNumber>
    </submittedName>
</protein>
<sequence>MSKKVIADVFLEVANAIESGEFGEKVKIGITTLGSEHGVKNIVDGAELAASGLFDIVLIGPKYDTDLEIVEVNDESDMHSKMEELLDSGYIDACVTMHYNFPIGVSTVGRVITPAKGKEMILATTTGTSATNRIEAMIRNAIYGISTAKSIGIKNPTVGILNVDGARQVEKGLKELKDNGYDIEFADSIRADGGCVMRGNDLLVGAPDVMVTDTLSGNIFMKIFSSFNTGGDFEAQGYGYGPGVGENYDRRVLILSRASGSPVVANALNYAYDVVKGSVNKVAKDEFSKAKKAKFDDVISSLTKKESKVDSVEVKMPNKEVVTYQINGIDIMDLEDAVSELWKSGIYAESGMGCTGPIVLVNENKGGVSIDTLIKAGYTAN</sequence>
<dbReference type="Proteomes" id="UP000767291">
    <property type="component" value="Unassembled WGS sequence"/>
</dbReference>
<dbReference type="InterPro" id="IPR003664">
    <property type="entry name" value="FA_synthesis"/>
</dbReference>
<dbReference type="RefSeq" id="WP_209455419.1">
    <property type="nucleotide sequence ID" value="NZ_BAAACS010000017.1"/>
</dbReference>
<dbReference type="SUPFAM" id="SSF53659">
    <property type="entry name" value="Isocitrate/Isopropylmalate dehydrogenase-like"/>
    <property type="match status" value="1"/>
</dbReference>
<dbReference type="Gene3D" id="3.40.718.10">
    <property type="entry name" value="Isopropylmalate Dehydrogenase"/>
    <property type="match status" value="1"/>
</dbReference>
<proteinExistence type="predicted"/>
<dbReference type="NCBIfam" id="NF040747">
    <property type="entry name" value="reduct_C_alpha"/>
    <property type="match status" value="1"/>
</dbReference>
<reference evidence="1 2" key="1">
    <citation type="submission" date="2021-03" db="EMBL/GenBank/DDBJ databases">
        <title>Genomic Encyclopedia of Type Strains, Phase IV (KMG-IV): sequencing the most valuable type-strain genomes for metagenomic binning, comparative biology and taxonomic classification.</title>
        <authorList>
            <person name="Goeker M."/>
        </authorList>
    </citation>
    <scope>NUCLEOTIDE SEQUENCE [LARGE SCALE GENOMIC DNA]</scope>
    <source>
        <strain evidence="1 2">DSM 1289</strain>
    </source>
</reference>
<gene>
    <name evidence="1" type="ORF">J2Z43_000169</name>
</gene>
<dbReference type="EMBL" id="JAGGJX010000001">
    <property type="protein sequence ID" value="MBP1853779.1"/>
    <property type="molecule type" value="Genomic_DNA"/>
</dbReference>
<accession>A0ABS4E764</accession>
<comment type="caution">
    <text evidence="1">The sequence shown here is derived from an EMBL/GenBank/DDBJ whole genome shotgun (WGS) entry which is preliminary data.</text>
</comment>
<dbReference type="Pfam" id="PF02504">
    <property type="entry name" value="FA_synthesis"/>
    <property type="match status" value="1"/>
</dbReference>
<keyword evidence="2" id="KW-1185">Reference proteome</keyword>